<keyword evidence="3" id="KW-0863">Zinc-finger</keyword>
<dbReference type="EMBL" id="OC930223">
    <property type="protein sequence ID" value="CAD7658615.1"/>
    <property type="molecule type" value="Genomic_DNA"/>
</dbReference>
<dbReference type="OrthoDB" id="10266249at2759"/>
<dbReference type="InterPro" id="IPR036236">
    <property type="entry name" value="Znf_C2H2_sf"/>
</dbReference>
<evidence type="ECO:0000259" key="6">
    <source>
        <dbReference type="SMART" id="SM01253"/>
    </source>
</evidence>
<feature type="region of interest" description="Disordered" evidence="5">
    <location>
        <begin position="180"/>
        <end position="199"/>
    </location>
</feature>
<dbReference type="SMART" id="SM01253">
    <property type="entry name" value="Kin17_mid"/>
    <property type="match status" value="1"/>
</dbReference>
<accession>A0A7R9QVE3</accession>
<dbReference type="InterPro" id="IPR037321">
    <property type="entry name" value="KIN17-like"/>
</dbReference>
<reference evidence="7" key="1">
    <citation type="submission" date="2020-11" db="EMBL/GenBank/DDBJ databases">
        <authorList>
            <person name="Tran Van P."/>
        </authorList>
    </citation>
    <scope>NUCLEOTIDE SEQUENCE</scope>
</reference>
<sequence length="331" mass="38268">MGKHEALTPKAIGKKIKSKGLQKLKWFCQMCQKQCRDENGFKCHSMSESHQRQLLLFADNPHKYMDAFSSEFLKDFLHLLKTRFSSRRVFANQVYQEYIKDRNHLHMNATRWVTLSGLVKWMGRKGICAVDNTEKGWYITYIDRDPEKVQKQKNLLRRQRTEKDYEERLQQAISEQIERGKALESHGTNGEHSSDDNDLKTKEFKKESDDQKITFSLSVAKSDTQSTGETSSSTSTAIGFKIGANQLKSVDKSDTISVCSSKRRLQSKDAPNKKSALDQIIEEQERLRHKSAKHDYWLLKGIVVKIITDSLGDKYYKKKGVVEKVEDKYTA</sequence>
<evidence type="ECO:0000256" key="4">
    <source>
        <dbReference type="ARBA" id="ARBA00022833"/>
    </source>
</evidence>
<dbReference type="GO" id="GO:0005634">
    <property type="term" value="C:nucleus"/>
    <property type="evidence" value="ECO:0007669"/>
    <property type="project" value="TreeGrafter"/>
</dbReference>
<evidence type="ECO:0000256" key="3">
    <source>
        <dbReference type="ARBA" id="ARBA00022771"/>
    </source>
</evidence>
<dbReference type="InterPro" id="IPR056767">
    <property type="entry name" value="C2H2-Znf_KIN17"/>
</dbReference>
<dbReference type="GO" id="GO:0003690">
    <property type="term" value="F:double-stranded DNA binding"/>
    <property type="evidence" value="ECO:0007669"/>
    <property type="project" value="TreeGrafter"/>
</dbReference>
<feature type="domain" description="DNA/RNA-binding protein Kin17 WH-like" evidence="6">
    <location>
        <begin position="52"/>
        <end position="178"/>
    </location>
</feature>
<evidence type="ECO:0000256" key="2">
    <source>
        <dbReference type="ARBA" id="ARBA00022723"/>
    </source>
</evidence>
<evidence type="ECO:0000256" key="1">
    <source>
        <dbReference type="ARBA" id="ARBA00008517"/>
    </source>
</evidence>
<dbReference type="Pfam" id="PF25095">
    <property type="entry name" value="C2H2-zf_KIN17"/>
    <property type="match status" value="1"/>
</dbReference>
<evidence type="ECO:0000313" key="7">
    <source>
        <dbReference type="EMBL" id="CAD7658615.1"/>
    </source>
</evidence>
<dbReference type="PANTHER" id="PTHR12805">
    <property type="entry name" value="KIN17 KIN, ANTIGENIC DETERMINANT OF RECA PROTEIN HOMOLOG"/>
    <property type="match status" value="1"/>
</dbReference>
<dbReference type="AlphaFoldDB" id="A0A7R9QVE3"/>
<dbReference type="InterPro" id="IPR038254">
    <property type="entry name" value="KIN17_WH-like_sf"/>
</dbReference>
<dbReference type="SUPFAM" id="SSF57667">
    <property type="entry name" value="beta-beta-alpha zinc fingers"/>
    <property type="match status" value="1"/>
</dbReference>
<dbReference type="Pfam" id="PF18131">
    <property type="entry name" value="KN17_SH3"/>
    <property type="match status" value="1"/>
</dbReference>
<feature type="non-terminal residue" evidence="7">
    <location>
        <position position="331"/>
    </location>
</feature>
<dbReference type="Gene3D" id="1.10.10.2030">
    <property type="entry name" value="DNA/RNA-binding protein Kin17, conserved domain"/>
    <property type="match status" value="1"/>
</dbReference>
<dbReference type="InterPro" id="IPR019447">
    <property type="entry name" value="DNA/RNA-bd_Kin17_WH-like_dom"/>
</dbReference>
<comment type="similarity">
    <text evidence="1">Belongs to the KIN17 family.</text>
</comment>
<dbReference type="Gene3D" id="2.30.30.140">
    <property type="match status" value="1"/>
</dbReference>
<gene>
    <name evidence="7" type="ORF">ONB1V03_LOCUS15236</name>
</gene>
<dbReference type="GO" id="GO:0006260">
    <property type="term" value="P:DNA replication"/>
    <property type="evidence" value="ECO:0007669"/>
    <property type="project" value="TreeGrafter"/>
</dbReference>
<dbReference type="GO" id="GO:0008270">
    <property type="term" value="F:zinc ion binding"/>
    <property type="evidence" value="ECO:0007669"/>
    <property type="project" value="UniProtKB-KW"/>
</dbReference>
<keyword evidence="8" id="KW-1185">Reference proteome</keyword>
<evidence type="ECO:0000313" key="8">
    <source>
        <dbReference type="Proteomes" id="UP000728032"/>
    </source>
</evidence>
<dbReference type="Pfam" id="PF10357">
    <property type="entry name" value="WH_KIN17"/>
    <property type="match status" value="1"/>
</dbReference>
<name>A0A7R9QVE3_9ACAR</name>
<keyword evidence="4" id="KW-0862">Zinc</keyword>
<protein>
    <recommendedName>
        <fullName evidence="6">DNA/RNA-binding protein Kin17 WH-like domain-containing protein</fullName>
    </recommendedName>
</protein>
<dbReference type="FunFam" id="1.10.10.2030:FF:000001">
    <property type="entry name" value="DNA/RNA-binding protein KIN17, putative"/>
    <property type="match status" value="1"/>
</dbReference>
<proteinExistence type="inferred from homology"/>
<dbReference type="Proteomes" id="UP000728032">
    <property type="component" value="Unassembled WGS sequence"/>
</dbReference>
<organism evidence="7">
    <name type="scientific">Oppiella nova</name>
    <dbReference type="NCBI Taxonomy" id="334625"/>
    <lineage>
        <taxon>Eukaryota</taxon>
        <taxon>Metazoa</taxon>
        <taxon>Ecdysozoa</taxon>
        <taxon>Arthropoda</taxon>
        <taxon>Chelicerata</taxon>
        <taxon>Arachnida</taxon>
        <taxon>Acari</taxon>
        <taxon>Acariformes</taxon>
        <taxon>Sarcoptiformes</taxon>
        <taxon>Oribatida</taxon>
        <taxon>Brachypylina</taxon>
        <taxon>Oppioidea</taxon>
        <taxon>Oppiidae</taxon>
        <taxon>Oppiella</taxon>
    </lineage>
</organism>
<dbReference type="GO" id="GO:0006974">
    <property type="term" value="P:DNA damage response"/>
    <property type="evidence" value="ECO:0007669"/>
    <property type="project" value="TreeGrafter"/>
</dbReference>
<dbReference type="PANTHER" id="PTHR12805:SF0">
    <property type="entry name" value="DNA_RNA-BINDING PROTEIN KIN17"/>
    <property type="match status" value="1"/>
</dbReference>
<dbReference type="InterPro" id="IPR041330">
    <property type="entry name" value="KN17_SH3"/>
</dbReference>
<evidence type="ECO:0000256" key="5">
    <source>
        <dbReference type="SAM" id="MobiDB-lite"/>
    </source>
</evidence>
<keyword evidence="2" id="KW-0479">Metal-binding</keyword>
<dbReference type="EMBL" id="CAJPVJ010015398">
    <property type="protein sequence ID" value="CAG2175801.1"/>
    <property type="molecule type" value="Genomic_DNA"/>
</dbReference>